<evidence type="ECO:0000256" key="3">
    <source>
        <dbReference type="ARBA" id="ARBA00022801"/>
    </source>
</evidence>
<dbReference type="RefSeq" id="WP_072965643.1">
    <property type="nucleotide sequence ID" value="NZ_FRAJ01000003.1"/>
</dbReference>
<dbReference type="SUPFAM" id="SSF102215">
    <property type="entry name" value="Creatininase"/>
    <property type="match status" value="1"/>
</dbReference>
<organism evidence="6 7">
    <name type="scientific">Caminicella sporogenes DSM 14501</name>
    <dbReference type="NCBI Taxonomy" id="1121266"/>
    <lineage>
        <taxon>Bacteria</taxon>
        <taxon>Bacillati</taxon>
        <taxon>Bacillota</taxon>
        <taxon>Clostridia</taxon>
        <taxon>Peptostreptococcales</taxon>
        <taxon>Caminicellaceae</taxon>
        <taxon>Caminicella</taxon>
    </lineage>
</organism>
<dbReference type="STRING" id="1121266.SAMN02745883_00340"/>
<evidence type="ECO:0000313" key="6">
    <source>
        <dbReference type="EMBL" id="SHJ74497.1"/>
    </source>
</evidence>
<protein>
    <submittedName>
        <fullName evidence="6">Creatinine amidohydrolase</fullName>
    </submittedName>
</protein>
<dbReference type="Pfam" id="PF02633">
    <property type="entry name" value="Creatininase"/>
    <property type="match status" value="1"/>
</dbReference>
<keyword evidence="7" id="KW-1185">Reference proteome</keyword>
<keyword evidence="2" id="KW-0479">Metal-binding</keyword>
<dbReference type="Gene3D" id="3.40.50.10310">
    <property type="entry name" value="Creatininase"/>
    <property type="match status" value="1"/>
</dbReference>
<proteinExistence type="inferred from homology"/>
<dbReference type="GO" id="GO:0016811">
    <property type="term" value="F:hydrolase activity, acting on carbon-nitrogen (but not peptide) bonds, in linear amides"/>
    <property type="evidence" value="ECO:0007669"/>
    <property type="project" value="TreeGrafter"/>
</dbReference>
<evidence type="ECO:0000256" key="5">
    <source>
        <dbReference type="ARBA" id="ARBA00024029"/>
    </source>
</evidence>
<dbReference type="PANTHER" id="PTHR35005">
    <property type="entry name" value="3-DEHYDRO-SCYLLO-INOSOSE HYDROLASE"/>
    <property type="match status" value="1"/>
</dbReference>
<dbReference type="GO" id="GO:0046872">
    <property type="term" value="F:metal ion binding"/>
    <property type="evidence" value="ECO:0007669"/>
    <property type="project" value="UniProtKB-KW"/>
</dbReference>
<evidence type="ECO:0000256" key="2">
    <source>
        <dbReference type="ARBA" id="ARBA00022723"/>
    </source>
</evidence>
<evidence type="ECO:0000256" key="4">
    <source>
        <dbReference type="ARBA" id="ARBA00022833"/>
    </source>
</evidence>
<dbReference type="GO" id="GO:0009231">
    <property type="term" value="P:riboflavin biosynthetic process"/>
    <property type="evidence" value="ECO:0007669"/>
    <property type="project" value="TreeGrafter"/>
</dbReference>
<sequence length="284" mass="32794">MSKSIMEITWEELDAIDKEKAVIFIIFAPIEQHGKHLPLGVDVFESKYWEQKVIKLLEDEFNDYEFLVMPPVTFGYGNMSDFPGNLYLKQTTIKTVAYEIIENIVNWGIKNIVIISGHAEPKHLIAIEEACEEINTKYGVVAFSPMGAIFSNKELGLNIKHHHEIEKLFKQYSNDFHAGWIETSNMLDIEESLVKTNYIEQPDIDVNPQDMIFPEKVLKKIRGFGHIGYPKIASSKIGKLLNDGMVKILFKAIRAFIRRNNYQKYEHHFLYDNPILKTSNKGVK</sequence>
<dbReference type="PANTHER" id="PTHR35005:SF1">
    <property type="entry name" value="2-AMINO-5-FORMYLAMINO-6-RIBOSYLAMINOPYRIMIDIN-4(3H)-ONE 5'-MONOPHOSPHATE DEFORMYLASE"/>
    <property type="match status" value="1"/>
</dbReference>
<dbReference type="Proteomes" id="UP000184082">
    <property type="component" value="Unassembled WGS sequence"/>
</dbReference>
<accession>A0A1M6LTE5</accession>
<keyword evidence="3 6" id="KW-0378">Hydrolase</keyword>
<dbReference type="AlphaFoldDB" id="A0A1M6LTE5"/>
<name>A0A1M6LTE5_9FIRM</name>
<comment type="cofactor">
    <cofactor evidence="1">
        <name>Zn(2+)</name>
        <dbReference type="ChEBI" id="CHEBI:29105"/>
    </cofactor>
</comment>
<comment type="similarity">
    <text evidence="5">Belongs to the creatininase superfamily.</text>
</comment>
<dbReference type="InterPro" id="IPR024087">
    <property type="entry name" value="Creatininase-like_sf"/>
</dbReference>
<evidence type="ECO:0000256" key="1">
    <source>
        <dbReference type="ARBA" id="ARBA00001947"/>
    </source>
</evidence>
<keyword evidence="4" id="KW-0862">Zinc</keyword>
<dbReference type="EMBL" id="FRAJ01000003">
    <property type="protein sequence ID" value="SHJ74497.1"/>
    <property type="molecule type" value="Genomic_DNA"/>
</dbReference>
<evidence type="ECO:0000313" key="7">
    <source>
        <dbReference type="Proteomes" id="UP000184082"/>
    </source>
</evidence>
<dbReference type="InterPro" id="IPR003785">
    <property type="entry name" value="Creatininase/forma_Hydrolase"/>
</dbReference>
<gene>
    <name evidence="6" type="ORF">SAMN02745883_00340</name>
</gene>
<reference evidence="6 7" key="1">
    <citation type="submission" date="2016-11" db="EMBL/GenBank/DDBJ databases">
        <authorList>
            <person name="Jaros S."/>
            <person name="Januszkiewicz K."/>
            <person name="Wedrychowicz H."/>
        </authorList>
    </citation>
    <scope>NUCLEOTIDE SEQUENCE [LARGE SCALE GENOMIC DNA]</scope>
    <source>
        <strain evidence="6 7">DSM 14501</strain>
    </source>
</reference>